<keyword evidence="6" id="KW-1185">Reference proteome</keyword>
<dbReference type="Proteomes" id="UP000291933">
    <property type="component" value="Unassembled WGS sequence"/>
</dbReference>
<dbReference type="OrthoDB" id="9785139at2"/>
<comment type="caution">
    <text evidence="5">The sequence shown here is derived from an EMBL/GenBank/DDBJ whole genome shotgun (WGS) entry which is preliminary data.</text>
</comment>
<feature type="domain" description="Transcriptional regulator LacI/GalR-like sensor" evidence="4">
    <location>
        <begin position="90"/>
        <end position="247"/>
    </location>
</feature>
<evidence type="ECO:0000256" key="1">
    <source>
        <dbReference type="ARBA" id="ARBA00023015"/>
    </source>
</evidence>
<dbReference type="AlphaFoldDB" id="A0A4Q9KP79"/>
<dbReference type="PANTHER" id="PTHR30146:SF109">
    <property type="entry name" value="HTH-TYPE TRANSCRIPTIONAL REGULATOR GALS"/>
    <property type="match status" value="1"/>
</dbReference>
<dbReference type="Pfam" id="PF13377">
    <property type="entry name" value="Peripla_BP_3"/>
    <property type="match status" value="1"/>
</dbReference>
<gene>
    <name evidence="5" type="ORF">ET996_01710</name>
</gene>
<dbReference type="InterPro" id="IPR046335">
    <property type="entry name" value="LacI/GalR-like_sensor"/>
</dbReference>
<keyword evidence="1" id="KW-0805">Transcription regulation</keyword>
<evidence type="ECO:0000256" key="3">
    <source>
        <dbReference type="ARBA" id="ARBA00023163"/>
    </source>
</evidence>
<dbReference type="PANTHER" id="PTHR30146">
    <property type="entry name" value="LACI-RELATED TRANSCRIPTIONAL REPRESSOR"/>
    <property type="match status" value="1"/>
</dbReference>
<evidence type="ECO:0000313" key="6">
    <source>
        <dbReference type="Proteomes" id="UP000291933"/>
    </source>
</evidence>
<dbReference type="Gene3D" id="3.40.50.2300">
    <property type="match status" value="2"/>
</dbReference>
<accession>A0A4Q9KP79</accession>
<proteinExistence type="predicted"/>
<reference evidence="5 6" key="1">
    <citation type="submission" date="2019-01" db="EMBL/GenBank/DDBJ databases">
        <title>Lactibacter flavus gen. nov., sp. nov., a novel bacterium of the family Propionibacteriaceae isolated from raw milk and dairy products.</title>
        <authorList>
            <person name="Huptas C."/>
            <person name="Wenning M."/>
            <person name="Breitenwieser F."/>
            <person name="Doll E."/>
            <person name="Von Neubeck M."/>
            <person name="Busse H.-J."/>
            <person name="Scherer S."/>
        </authorList>
    </citation>
    <scope>NUCLEOTIDE SEQUENCE [LARGE SCALE GENOMIC DNA]</scope>
    <source>
        <strain evidence="5 6">DSM 22130</strain>
    </source>
</reference>
<dbReference type="InterPro" id="IPR028082">
    <property type="entry name" value="Peripla_BP_I"/>
</dbReference>
<evidence type="ECO:0000313" key="5">
    <source>
        <dbReference type="EMBL" id="TBT96393.1"/>
    </source>
</evidence>
<evidence type="ECO:0000259" key="4">
    <source>
        <dbReference type="Pfam" id="PF13377"/>
    </source>
</evidence>
<evidence type="ECO:0000256" key="2">
    <source>
        <dbReference type="ARBA" id="ARBA00023125"/>
    </source>
</evidence>
<dbReference type="GO" id="GO:0003700">
    <property type="term" value="F:DNA-binding transcription factor activity"/>
    <property type="evidence" value="ECO:0007669"/>
    <property type="project" value="TreeGrafter"/>
</dbReference>
<name>A0A4Q9KP79_PROTD</name>
<dbReference type="SUPFAM" id="SSF53822">
    <property type="entry name" value="Periplasmic binding protein-like I"/>
    <property type="match status" value="1"/>
</dbReference>
<organism evidence="5 6">
    <name type="scientific">Propioniciclava tarda</name>
    <dbReference type="NCBI Taxonomy" id="433330"/>
    <lineage>
        <taxon>Bacteria</taxon>
        <taxon>Bacillati</taxon>
        <taxon>Actinomycetota</taxon>
        <taxon>Actinomycetes</taxon>
        <taxon>Propionibacteriales</taxon>
        <taxon>Propionibacteriaceae</taxon>
        <taxon>Propioniciclava</taxon>
    </lineage>
</organism>
<keyword evidence="3" id="KW-0804">Transcription</keyword>
<dbReference type="RefSeq" id="WP_131170804.1">
    <property type="nucleotide sequence ID" value="NZ_FXTL01000001.1"/>
</dbReference>
<dbReference type="GO" id="GO:0000976">
    <property type="term" value="F:transcription cis-regulatory region binding"/>
    <property type="evidence" value="ECO:0007669"/>
    <property type="project" value="TreeGrafter"/>
</dbReference>
<protein>
    <recommendedName>
        <fullName evidence="4">Transcriptional regulator LacI/GalR-like sensor domain-containing protein</fullName>
    </recommendedName>
</protein>
<sequence length="257" mass="27254">MLAGAAEAARAEGYILDIVRLDPSDGASIDAALSMMNRTMLAGVVVISSSDKLLSRLDLDRLKVPWVVEAEPELAAGSPRALDHPFAQVVTHLADLGHKRFFHIGGPLTWLAGRNRLLAYREVLARRGLVNTGETTGEWGAASGYEAMASYPLDAAPTAIVAASDQLALGALYWLHERGVRVPADVSISGYDGIADAEFYSPPLTTMAVDFALLGRNTVHALLSRQGVGGRPDLGLPVARLVPRISTGRPGRGIRVG</sequence>
<keyword evidence="2" id="KW-0238">DNA-binding</keyword>
<dbReference type="EMBL" id="SDMR01000001">
    <property type="protein sequence ID" value="TBT96393.1"/>
    <property type="molecule type" value="Genomic_DNA"/>
</dbReference>